<evidence type="ECO:0000256" key="3">
    <source>
        <dbReference type="ARBA" id="ARBA00022676"/>
    </source>
</evidence>
<dbReference type="RefSeq" id="WP_377562194.1">
    <property type="nucleotide sequence ID" value="NZ_JBHTJZ010000005.1"/>
</dbReference>
<feature type="transmembrane region" description="Helical" evidence="11">
    <location>
        <begin position="278"/>
        <end position="298"/>
    </location>
</feature>
<dbReference type="EMBL" id="JBHTJZ010000005">
    <property type="protein sequence ID" value="MFD0958427.1"/>
    <property type="molecule type" value="Genomic_DNA"/>
</dbReference>
<evidence type="ECO:0000256" key="11">
    <source>
        <dbReference type="SAM" id="Phobius"/>
    </source>
</evidence>
<keyword evidence="11" id="KW-0812">Transmembrane</keyword>
<feature type="transmembrane region" description="Helical" evidence="11">
    <location>
        <begin position="6"/>
        <end position="24"/>
    </location>
</feature>
<keyword evidence="3 13" id="KW-0328">Glycosyltransferase</keyword>
<evidence type="ECO:0000313" key="14">
    <source>
        <dbReference type="Proteomes" id="UP001596989"/>
    </source>
</evidence>
<evidence type="ECO:0000256" key="7">
    <source>
        <dbReference type="ARBA" id="ARBA00037281"/>
    </source>
</evidence>
<gene>
    <name evidence="13" type="ORF">ACFQ2I_03415</name>
</gene>
<dbReference type="Proteomes" id="UP001596989">
    <property type="component" value="Unassembled WGS sequence"/>
</dbReference>
<comment type="caution">
    <text evidence="13">The sequence shown here is derived from an EMBL/GenBank/DDBJ whole genome shotgun (WGS) entry which is preliminary data.</text>
</comment>
<feature type="domain" description="Glycosyltransferase 2-like" evidence="12">
    <location>
        <begin position="40"/>
        <end position="205"/>
    </location>
</feature>
<keyword evidence="11" id="KW-1133">Transmembrane helix</keyword>
<comment type="similarity">
    <text evidence="9">Belongs to the glycosyltransferase 2 family. CrtQ subfamily.</text>
</comment>
<dbReference type="SUPFAM" id="SSF53448">
    <property type="entry name" value="Nucleotide-diphospho-sugar transferases"/>
    <property type="match status" value="1"/>
</dbReference>
<dbReference type="CDD" id="cd00761">
    <property type="entry name" value="Glyco_tranf_GTA_type"/>
    <property type="match status" value="1"/>
</dbReference>
<keyword evidence="5" id="KW-0125">Carotenoid biosynthesis</keyword>
<evidence type="ECO:0000256" key="9">
    <source>
        <dbReference type="ARBA" id="ARBA00038120"/>
    </source>
</evidence>
<evidence type="ECO:0000256" key="2">
    <source>
        <dbReference type="ARBA" id="ARBA00022475"/>
    </source>
</evidence>
<evidence type="ECO:0000256" key="1">
    <source>
        <dbReference type="ARBA" id="ARBA00004236"/>
    </source>
</evidence>
<dbReference type="InterPro" id="IPR029044">
    <property type="entry name" value="Nucleotide-diphossugar_trans"/>
</dbReference>
<dbReference type="GO" id="GO:0016757">
    <property type="term" value="F:glycosyltransferase activity"/>
    <property type="evidence" value="ECO:0007669"/>
    <property type="project" value="UniProtKB-KW"/>
</dbReference>
<feature type="transmembrane region" description="Helical" evidence="11">
    <location>
        <begin position="342"/>
        <end position="364"/>
    </location>
</feature>
<evidence type="ECO:0000256" key="8">
    <source>
        <dbReference type="ARBA" id="ARBA00037904"/>
    </source>
</evidence>
<keyword evidence="6 11" id="KW-0472">Membrane</keyword>
<keyword evidence="4 13" id="KW-0808">Transferase</keyword>
<evidence type="ECO:0000259" key="12">
    <source>
        <dbReference type="Pfam" id="PF00535"/>
    </source>
</evidence>
<name>A0ABW3HLQ6_9BACL</name>
<organism evidence="13 14">
    <name type="scientific">Paenibacillus chungangensis</name>
    <dbReference type="NCBI Taxonomy" id="696535"/>
    <lineage>
        <taxon>Bacteria</taxon>
        <taxon>Bacillati</taxon>
        <taxon>Bacillota</taxon>
        <taxon>Bacilli</taxon>
        <taxon>Bacillales</taxon>
        <taxon>Paenibacillaceae</taxon>
        <taxon>Paenibacillus</taxon>
    </lineage>
</organism>
<accession>A0ABW3HLQ6</accession>
<evidence type="ECO:0000313" key="13">
    <source>
        <dbReference type="EMBL" id="MFD0958427.1"/>
    </source>
</evidence>
<proteinExistence type="inferred from homology"/>
<reference evidence="14" key="1">
    <citation type="journal article" date="2019" name="Int. J. Syst. Evol. Microbiol.">
        <title>The Global Catalogue of Microorganisms (GCM) 10K type strain sequencing project: providing services to taxonomists for standard genome sequencing and annotation.</title>
        <authorList>
            <consortium name="The Broad Institute Genomics Platform"/>
            <consortium name="The Broad Institute Genome Sequencing Center for Infectious Disease"/>
            <person name="Wu L."/>
            <person name="Ma J."/>
        </authorList>
    </citation>
    <scope>NUCLEOTIDE SEQUENCE [LARGE SCALE GENOMIC DNA]</scope>
    <source>
        <strain evidence="14">CCUG 59129</strain>
    </source>
</reference>
<comment type="subcellular location">
    <subcellularLocation>
        <location evidence="1">Cell membrane</location>
    </subcellularLocation>
</comment>
<evidence type="ECO:0000256" key="6">
    <source>
        <dbReference type="ARBA" id="ARBA00023136"/>
    </source>
</evidence>
<evidence type="ECO:0000256" key="4">
    <source>
        <dbReference type="ARBA" id="ARBA00022679"/>
    </source>
</evidence>
<comment type="pathway">
    <text evidence="8">Carotenoid biosynthesis; staphyloxanthin biosynthesis; staphyloxanthin from farnesyl diphosphate: step 4/5.</text>
</comment>
<comment type="function">
    <text evidence="7">Catalyzes the glycosylation of 4,4'-diaponeurosporenoate, i.e. the esterification of glucose at the C1'' position with the carboxyl group of 4,4'-diaponeurosporenic acid, to form glycosyl-4,4'-diaponeurosporenoate. This is a step in the biosynthesis of staphyloxanthin, an orange pigment present in most staphylococci strains.</text>
</comment>
<protein>
    <recommendedName>
        <fullName evidence="10">4,4'-diaponeurosporenoate glycosyltransferase</fullName>
    </recommendedName>
</protein>
<feature type="transmembrane region" description="Helical" evidence="11">
    <location>
        <begin position="318"/>
        <end position="335"/>
    </location>
</feature>
<sequence length="381" mass="41823">MESILWLIVVCLFAQWLFVLWNLSQLPRMEQSGRLGATLSILIPARNEEGNIAECLRAAIVAAGDHEVEIIVLDDGSTDRTAALVREAAIMDGRIHYVAGDALPPGWTGKCFACHQLASEASGEWLLFLDADARLKPGAVEAAMAAAVRQGRGLVTGFPHQITGSWLERLIVPMMMFTIACHLPVRMVRTSRDDRFAAAHGAFMLVHRDSYAAMGGHEAVRDRLVDDVELAKAMKRAGEPVMLADVREYVSMRMYTNSKEVWSGYKKNIYEGVGRNPYLLFAIVLLYGTLYLVPPLAFLLEIAAQTIGASDDGVNGQLFAALAGWMLGLVIKLTIDMRSGQPAWFAAFLPLSIGVLCALALSSWRSSGKRDGYEWKGRSYS</sequence>
<dbReference type="Pfam" id="PF00535">
    <property type="entry name" value="Glycos_transf_2"/>
    <property type="match status" value="1"/>
</dbReference>
<dbReference type="PANTHER" id="PTHR43646">
    <property type="entry name" value="GLYCOSYLTRANSFERASE"/>
    <property type="match status" value="1"/>
</dbReference>
<evidence type="ECO:0000256" key="5">
    <source>
        <dbReference type="ARBA" id="ARBA00022746"/>
    </source>
</evidence>
<dbReference type="Gene3D" id="3.90.550.10">
    <property type="entry name" value="Spore Coat Polysaccharide Biosynthesis Protein SpsA, Chain A"/>
    <property type="match status" value="1"/>
</dbReference>
<keyword evidence="14" id="KW-1185">Reference proteome</keyword>
<evidence type="ECO:0000256" key="10">
    <source>
        <dbReference type="ARBA" id="ARBA00040345"/>
    </source>
</evidence>
<dbReference type="PANTHER" id="PTHR43646:SF2">
    <property type="entry name" value="GLYCOSYLTRANSFERASE 2-LIKE DOMAIN-CONTAINING PROTEIN"/>
    <property type="match status" value="1"/>
</dbReference>
<dbReference type="InterPro" id="IPR001173">
    <property type="entry name" value="Glyco_trans_2-like"/>
</dbReference>
<keyword evidence="2" id="KW-1003">Cell membrane</keyword>